<gene>
    <name evidence="1" type="ORF">CPELLU_LOCUS13659</name>
</gene>
<name>A0A9N9NIK5_9GLOM</name>
<accession>A0A9N9NIK5</accession>
<dbReference type="SUPFAM" id="SSF53098">
    <property type="entry name" value="Ribonuclease H-like"/>
    <property type="match status" value="1"/>
</dbReference>
<keyword evidence="2" id="KW-1185">Reference proteome</keyword>
<sequence length="265" mass="30595">MDNVKNMIKTINEIEGVNQLACSAHTLQLVVDKGLLPVKTLVVQASEQLESKQALLDQIVCSNINKNHEYLQAIIDVLTRWNSTYLAWVQILKLKPTIEIMQLMDDLVKILQSFANATKMLGGSKYTTILFMFTAISLLKKLLNIDNNIQITVDLDDSNTVFNDNLDLQENIKFIDEPEILDIEIEKKISRVKIKIPQNYEGMVDHIKSALLNALNYYWNYPTYESLLATILDSLNKKMEFTTDDQRFETKTYLMEEYKDFKNQS</sequence>
<comment type="caution">
    <text evidence="1">The sequence shown here is derived from an EMBL/GenBank/DDBJ whole genome shotgun (WGS) entry which is preliminary data.</text>
</comment>
<dbReference type="EMBL" id="CAJVQA010014891">
    <property type="protein sequence ID" value="CAG8733783.1"/>
    <property type="molecule type" value="Genomic_DNA"/>
</dbReference>
<dbReference type="Proteomes" id="UP000789759">
    <property type="component" value="Unassembled WGS sequence"/>
</dbReference>
<dbReference type="InterPro" id="IPR012337">
    <property type="entry name" value="RNaseH-like_sf"/>
</dbReference>
<protein>
    <submittedName>
        <fullName evidence="1">21218_t:CDS:1</fullName>
    </submittedName>
</protein>
<evidence type="ECO:0000313" key="2">
    <source>
        <dbReference type="Proteomes" id="UP000789759"/>
    </source>
</evidence>
<evidence type="ECO:0000313" key="1">
    <source>
        <dbReference type="EMBL" id="CAG8733783.1"/>
    </source>
</evidence>
<reference evidence="1" key="1">
    <citation type="submission" date="2021-06" db="EMBL/GenBank/DDBJ databases">
        <authorList>
            <person name="Kallberg Y."/>
            <person name="Tangrot J."/>
            <person name="Rosling A."/>
        </authorList>
    </citation>
    <scope>NUCLEOTIDE SEQUENCE</scope>
    <source>
        <strain evidence="1">FL966</strain>
    </source>
</reference>
<proteinExistence type="predicted"/>
<dbReference type="AlphaFoldDB" id="A0A9N9NIK5"/>
<organism evidence="1 2">
    <name type="scientific">Cetraspora pellucida</name>
    <dbReference type="NCBI Taxonomy" id="1433469"/>
    <lineage>
        <taxon>Eukaryota</taxon>
        <taxon>Fungi</taxon>
        <taxon>Fungi incertae sedis</taxon>
        <taxon>Mucoromycota</taxon>
        <taxon>Glomeromycotina</taxon>
        <taxon>Glomeromycetes</taxon>
        <taxon>Diversisporales</taxon>
        <taxon>Gigasporaceae</taxon>
        <taxon>Cetraspora</taxon>
    </lineage>
</organism>
<dbReference type="OrthoDB" id="2414383at2759"/>